<dbReference type="AlphaFoldDB" id="A0A2Z7CQF6"/>
<gene>
    <name evidence="2" type="ORF">F511_23448</name>
</gene>
<sequence>MSLSDLQDVCIAIGSIATLDLPMVVDLIGIYGLKGPYCTLTTTDWFLQALSVIPRGSWGDVARRFIMIRWASPMYDGAVIERFAHAKVIAGTIVSFVANRKMVITKDVFAEAFGLTTEGMVGFIDIPAKSVAKMRMRFSGTDFPFRASNKKKEMKVEYRLLHEIVAKALCTKAGSFDVVTSEKFDLMVAISAGLKMNWGYFLFQTLVAMVYTPNKQSQGFAVQMSVLLEKLVKTDLGESVKLHPQKVLNNRSVPTYTKKNPAVVPDGESSKASGDTAGEKSKIVGPSGEIKKSEEVVEKKKLMIPYIADRVDSEEEDDFAQTGPQPINFSNPQDVCDAVNELEEVQRVVVSMDSKVVSLDSKVDKLMGTHIYMKHDSGSGNLTNLVKGKPARKNRNRLKLHQSRRQRIQTEQLEQFVLEQLRKQLRAKCYIRPVGRPAWTNQLGAELFYIRYLVTDVSEQRLLSGLEQNKDKSRSIQSRLESISLDQIRAVQRTDQIGKPVE</sequence>
<name>A0A2Z7CQF6_9LAMI</name>
<evidence type="ECO:0000313" key="2">
    <source>
        <dbReference type="EMBL" id="KZV49302.1"/>
    </source>
</evidence>
<evidence type="ECO:0000313" key="3">
    <source>
        <dbReference type="Proteomes" id="UP000250235"/>
    </source>
</evidence>
<keyword evidence="3" id="KW-1185">Reference proteome</keyword>
<proteinExistence type="predicted"/>
<reference evidence="2 3" key="1">
    <citation type="journal article" date="2015" name="Proc. Natl. Acad. Sci. U.S.A.">
        <title>The resurrection genome of Boea hygrometrica: A blueprint for survival of dehydration.</title>
        <authorList>
            <person name="Xiao L."/>
            <person name="Yang G."/>
            <person name="Zhang L."/>
            <person name="Yang X."/>
            <person name="Zhao S."/>
            <person name="Ji Z."/>
            <person name="Zhou Q."/>
            <person name="Hu M."/>
            <person name="Wang Y."/>
            <person name="Chen M."/>
            <person name="Xu Y."/>
            <person name="Jin H."/>
            <person name="Xiao X."/>
            <person name="Hu G."/>
            <person name="Bao F."/>
            <person name="Hu Y."/>
            <person name="Wan P."/>
            <person name="Li L."/>
            <person name="Deng X."/>
            <person name="Kuang T."/>
            <person name="Xiang C."/>
            <person name="Zhu J.K."/>
            <person name="Oliver M.J."/>
            <person name="He Y."/>
        </authorList>
    </citation>
    <scope>NUCLEOTIDE SEQUENCE [LARGE SCALE GENOMIC DNA]</scope>
    <source>
        <strain evidence="3">cv. XS01</strain>
    </source>
</reference>
<protein>
    <submittedName>
        <fullName evidence="2">Uncharacterized protein</fullName>
    </submittedName>
</protein>
<organism evidence="2 3">
    <name type="scientific">Dorcoceras hygrometricum</name>
    <dbReference type="NCBI Taxonomy" id="472368"/>
    <lineage>
        <taxon>Eukaryota</taxon>
        <taxon>Viridiplantae</taxon>
        <taxon>Streptophyta</taxon>
        <taxon>Embryophyta</taxon>
        <taxon>Tracheophyta</taxon>
        <taxon>Spermatophyta</taxon>
        <taxon>Magnoliopsida</taxon>
        <taxon>eudicotyledons</taxon>
        <taxon>Gunneridae</taxon>
        <taxon>Pentapetalae</taxon>
        <taxon>asterids</taxon>
        <taxon>lamiids</taxon>
        <taxon>Lamiales</taxon>
        <taxon>Gesneriaceae</taxon>
        <taxon>Didymocarpoideae</taxon>
        <taxon>Trichosporeae</taxon>
        <taxon>Loxocarpinae</taxon>
        <taxon>Dorcoceras</taxon>
    </lineage>
</organism>
<accession>A0A2Z7CQF6</accession>
<dbReference type="EMBL" id="KQ993085">
    <property type="protein sequence ID" value="KZV49302.1"/>
    <property type="molecule type" value="Genomic_DNA"/>
</dbReference>
<evidence type="ECO:0000256" key="1">
    <source>
        <dbReference type="SAM" id="MobiDB-lite"/>
    </source>
</evidence>
<feature type="region of interest" description="Disordered" evidence="1">
    <location>
        <begin position="254"/>
        <end position="287"/>
    </location>
</feature>
<dbReference type="Proteomes" id="UP000250235">
    <property type="component" value="Unassembled WGS sequence"/>
</dbReference>